<name>A0ABS5XVE9_9MICO</name>
<dbReference type="CDD" id="cd06550">
    <property type="entry name" value="TM_ABC_iron-siderophores_like"/>
    <property type="match status" value="1"/>
</dbReference>
<keyword evidence="3" id="KW-0813">Transport</keyword>
<reference evidence="9 10" key="1">
    <citation type="submission" date="2021-03" db="EMBL/GenBank/DDBJ databases">
        <title>Microbacterium pauli sp. nov., isolated from microfiltered milk.</title>
        <authorList>
            <person name="Bellassi P."/>
            <person name="Fontana A."/>
            <person name="Callegari M.L."/>
            <person name="Lorenzo M."/>
            <person name="Cappa F."/>
        </authorList>
    </citation>
    <scope>NUCLEOTIDE SEQUENCE [LARGE SCALE GENOMIC DNA]</scope>
    <source>
        <strain evidence="9 10">DSM 18909</strain>
    </source>
</reference>
<evidence type="ECO:0000313" key="9">
    <source>
        <dbReference type="EMBL" id="MBT8798518.1"/>
    </source>
</evidence>
<dbReference type="InterPro" id="IPR037294">
    <property type="entry name" value="ABC_BtuC-like"/>
</dbReference>
<feature type="transmembrane region" description="Helical" evidence="8">
    <location>
        <begin position="129"/>
        <end position="147"/>
    </location>
</feature>
<feature type="transmembrane region" description="Helical" evidence="8">
    <location>
        <begin position="315"/>
        <end position="336"/>
    </location>
</feature>
<dbReference type="Proteomes" id="UP000740605">
    <property type="component" value="Unassembled WGS sequence"/>
</dbReference>
<evidence type="ECO:0000313" key="10">
    <source>
        <dbReference type="Proteomes" id="UP000740605"/>
    </source>
</evidence>
<keyword evidence="6 8" id="KW-1133">Transmembrane helix</keyword>
<keyword evidence="7 8" id="KW-0472">Membrane</keyword>
<evidence type="ECO:0000256" key="1">
    <source>
        <dbReference type="ARBA" id="ARBA00004651"/>
    </source>
</evidence>
<dbReference type="PANTHER" id="PTHR30472">
    <property type="entry name" value="FERRIC ENTEROBACTIN TRANSPORT SYSTEM PERMEASE PROTEIN"/>
    <property type="match status" value="1"/>
</dbReference>
<feature type="transmembrane region" description="Helical" evidence="8">
    <location>
        <begin position="159"/>
        <end position="181"/>
    </location>
</feature>
<feature type="transmembrane region" description="Helical" evidence="8">
    <location>
        <begin position="246"/>
        <end position="279"/>
    </location>
</feature>
<protein>
    <submittedName>
        <fullName evidence="9">Iron ABC transporter permease</fullName>
    </submittedName>
</protein>
<evidence type="ECO:0000256" key="3">
    <source>
        <dbReference type="ARBA" id="ARBA00022448"/>
    </source>
</evidence>
<keyword evidence="4" id="KW-1003">Cell membrane</keyword>
<feature type="transmembrane region" description="Helical" evidence="8">
    <location>
        <begin position="201"/>
        <end position="226"/>
    </location>
</feature>
<comment type="similarity">
    <text evidence="2">Belongs to the binding-protein-dependent transport system permease family. FecCD subfamily.</text>
</comment>
<feature type="transmembrane region" description="Helical" evidence="8">
    <location>
        <begin position="105"/>
        <end position="123"/>
    </location>
</feature>
<feature type="transmembrane region" description="Helical" evidence="8">
    <location>
        <begin position="285"/>
        <end position="308"/>
    </location>
</feature>
<dbReference type="RefSeq" id="WP_215487760.1">
    <property type="nucleotide sequence ID" value="NZ_BAAAPJ010000004.1"/>
</dbReference>
<dbReference type="PANTHER" id="PTHR30472:SF24">
    <property type="entry name" value="FERRIC ENTEROBACTIN TRANSPORT SYSTEM PERMEASE PROTEIN FEPG"/>
    <property type="match status" value="1"/>
</dbReference>
<comment type="caution">
    <text evidence="9">The sequence shown here is derived from an EMBL/GenBank/DDBJ whole genome shotgun (WGS) entry which is preliminary data.</text>
</comment>
<sequence>MSAVAQSPSLTVRRHAGRRRARILVAALLLAALAAVVALSVGDYALTPDRLWLTLTGSGSRIEEYVVFQVRAPRAAMALVTGAALGIAGALLQSFLGNPLASPDLLGISGGSGLAAVFAILVLQTTGPLLAIFAFSGGAVVAAVLMVAGRSLRDGGFRLILAGIGISFLTASVIDFLLVRAKVEEVQTALLWLTGSLSSTPWWQVLTVLAVLVVLVPALVAASRWLPISQLGPDTASGLGVHPGTVRWVVVGAAVLLTAATCAFVGPIGFIALCAPAIARPLLGHGAIGLATSGVLGAVLLLAADLVAQFAIPGLSVPVGVVTGAIGAVFLLWLLATSKGRQL</sequence>
<keyword evidence="5 8" id="KW-0812">Transmembrane</keyword>
<proteinExistence type="inferred from homology"/>
<evidence type="ECO:0000256" key="6">
    <source>
        <dbReference type="ARBA" id="ARBA00022989"/>
    </source>
</evidence>
<gene>
    <name evidence="9" type="ORF">J0P97_10585</name>
</gene>
<accession>A0ABS5XVE9</accession>
<dbReference type="Gene3D" id="1.10.3470.10">
    <property type="entry name" value="ABC transporter involved in vitamin B12 uptake, BtuC"/>
    <property type="match status" value="1"/>
</dbReference>
<organism evidence="9 10">
    <name type="scientific">Microbacterium flavum</name>
    <dbReference type="NCBI Taxonomy" id="415216"/>
    <lineage>
        <taxon>Bacteria</taxon>
        <taxon>Bacillati</taxon>
        <taxon>Actinomycetota</taxon>
        <taxon>Actinomycetes</taxon>
        <taxon>Micrococcales</taxon>
        <taxon>Microbacteriaceae</taxon>
        <taxon>Microbacterium</taxon>
    </lineage>
</organism>
<evidence type="ECO:0000256" key="8">
    <source>
        <dbReference type="SAM" id="Phobius"/>
    </source>
</evidence>
<comment type="subcellular location">
    <subcellularLocation>
        <location evidence="1">Cell membrane</location>
        <topology evidence="1">Multi-pass membrane protein</topology>
    </subcellularLocation>
</comment>
<evidence type="ECO:0000256" key="7">
    <source>
        <dbReference type="ARBA" id="ARBA00023136"/>
    </source>
</evidence>
<keyword evidence="10" id="KW-1185">Reference proteome</keyword>
<dbReference type="InterPro" id="IPR000522">
    <property type="entry name" value="ABC_transptr_permease_BtuC"/>
</dbReference>
<dbReference type="Pfam" id="PF01032">
    <property type="entry name" value="FecCD"/>
    <property type="match status" value="1"/>
</dbReference>
<feature type="transmembrane region" description="Helical" evidence="8">
    <location>
        <begin position="75"/>
        <end position="93"/>
    </location>
</feature>
<dbReference type="EMBL" id="JAFLHG010000009">
    <property type="protein sequence ID" value="MBT8798518.1"/>
    <property type="molecule type" value="Genomic_DNA"/>
</dbReference>
<evidence type="ECO:0000256" key="5">
    <source>
        <dbReference type="ARBA" id="ARBA00022692"/>
    </source>
</evidence>
<evidence type="ECO:0000256" key="2">
    <source>
        <dbReference type="ARBA" id="ARBA00007935"/>
    </source>
</evidence>
<dbReference type="SUPFAM" id="SSF81345">
    <property type="entry name" value="ABC transporter involved in vitamin B12 uptake, BtuC"/>
    <property type="match status" value="1"/>
</dbReference>
<evidence type="ECO:0000256" key="4">
    <source>
        <dbReference type="ARBA" id="ARBA00022475"/>
    </source>
</evidence>